<evidence type="ECO:0000259" key="5">
    <source>
        <dbReference type="PROSITE" id="PS50977"/>
    </source>
</evidence>
<gene>
    <name evidence="6" type="ORF">M2280_001559</name>
</gene>
<evidence type="ECO:0000313" key="7">
    <source>
        <dbReference type="Proteomes" id="UP001160334"/>
    </source>
</evidence>
<keyword evidence="2 4" id="KW-0238">DNA-binding</keyword>
<dbReference type="PANTHER" id="PTHR30055:SF234">
    <property type="entry name" value="HTH-TYPE TRANSCRIPTIONAL REGULATOR BETI"/>
    <property type="match status" value="1"/>
</dbReference>
<accession>A0ABT6M7R1</accession>
<keyword evidence="3" id="KW-0804">Transcription</keyword>
<name>A0ABT6M7R1_9NOCA</name>
<reference evidence="6 7" key="1">
    <citation type="submission" date="2023-04" db="EMBL/GenBank/DDBJ databases">
        <title>Forest soil microbial communities from Buena Vista Peninsula, Colon Province, Panama.</title>
        <authorList>
            <person name="Bouskill N."/>
        </authorList>
    </citation>
    <scope>NUCLEOTIDE SEQUENCE [LARGE SCALE GENOMIC DNA]</scope>
    <source>
        <strain evidence="6 7">CFH S0262</strain>
    </source>
</reference>
<dbReference type="InterPro" id="IPR001647">
    <property type="entry name" value="HTH_TetR"/>
</dbReference>
<keyword evidence="7" id="KW-1185">Reference proteome</keyword>
<dbReference type="InterPro" id="IPR009057">
    <property type="entry name" value="Homeodomain-like_sf"/>
</dbReference>
<feature type="DNA-binding region" description="H-T-H motif" evidence="4">
    <location>
        <begin position="46"/>
        <end position="65"/>
    </location>
</feature>
<evidence type="ECO:0000313" key="6">
    <source>
        <dbReference type="EMBL" id="MDH6280347.1"/>
    </source>
</evidence>
<dbReference type="PRINTS" id="PR00455">
    <property type="entry name" value="HTHTETR"/>
</dbReference>
<sequence length="226" mass="24816">MAKVSTDVTEGADGANDWRSIEPLELTPILSASLDTFYESGFHGASVREIARRVGVTVPSLYYHHQSKEGLLIALLELTSDDLRSRALAANAAGGDDPVQRLAKVIFTIVLQMTNRARLAALEAEARYLGPENWERYRAVRKRIEGLALEIVHEGNRTGDFDVDDPAETTRAILGMCQAIPRWYHAEGTHSPEVVARKYVEIALRMVGATRAPDMPTSTGPAGRAY</sequence>
<evidence type="ECO:0000256" key="1">
    <source>
        <dbReference type="ARBA" id="ARBA00023015"/>
    </source>
</evidence>
<dbReference type="Proteomes" id="UP001160334">
    <property type="component" value="Unassembled WGS sequence"/>
</dbReference>
<keyword evidence="1" id="KW-0805">Transcription regulation</keyword>
<dbReference type="InterPro" id="IPR050109">
    <property type="entry name" value="HTH-type_TetR-like_transc_reg"/>
</dbReference>
<evidence type="ECO:0000256" key="4">
    <source>
        <dbReference type="PROSITE-ProRule" id="PRU00335"/>
    </source>
</evidence>
<comment type="caution">
    <text evidence="6">The sequence shown here is derived from an EMBL/GenBank/DDBJ whole genome shotgun (WGS) entry which is preliminary data.</text>
</comment>
<dbReference type="InterPro" id="IPR041490">
    <property type="entry name" value="KstR2_TetR_C"/>
</dbReference>
<evidence type="ECO:0000256" key="2">
    <source>
        <dbReference type="ARBA" id="ARBA00023125"/>
    </source>
</evidence>
<dbReference type="EMBL" id="JARXVC010000003">
    <property type="protein sequence ID" value="MDH6280347.1"/>
    <property type="molecule type" value="Genomic_DNA"/>
</dbReference>
<feature type="domain" description="HTH tetR-type" evidence="5">
    <location>
        <begin position="23"/>
        <end position="83"/>
    </location>
</feature>
<dbReference type="SUPFAM" id="SSF48498">
    <property type="entry name" value="Tetracyclin repressor-like, C-terminal domain"/>
    <property type="match status" value="1"/>
</dbReference>
<dbReference type="PANTHER" id="PTHR30055">
    <property type="entry name" value="HTH-TYPE TRANSCRIPTIONAL REGULATOR RUTR"/>
    <property type="match status" value="1"/>
</dbReference>
<dbReference type="Pfam" id="PF00440">
    <property type="entry name" value="TetR_N"/>
    <property type="match status" value="1"/>
</dbReference>
<evidence type="ECO:0000256" key="3">
    <source>
        <dbReference type="ARBA" id="ARBA00023163"/>
    </source>
</evidence>
<proteinExistence type="predicted"/>
<dbReference type="Pfam" id="PF17932">
    <property type="entry name" value="TetR_C_24"/>
    <property type="match status" value="1"/>
</dbReference>
<dbReference type="SUPFAM" id="SSF46689">
    <property type="entry name" value="Homeodomain-like"/>
    <property type="match status" value="1"/>
</dbReference>
<dbReference type="PROSITE" id="PS50977">
    <property type="entry name" value="HTH_TETR_2"/>
    <property type="match status" value="1"/>
</dbReference>
<protein>
    <submittedName>
        <fullName evidence="6">AcrR family transcriptional regulator</fullName>
    </submittedName>
</protein>
<dbReference type="InterPro" id="IPR036271">
    <property type="entry name" value="Tet_transcr_reg_TetR-rel_C_sf"/>
</dbReference>
<dbReference type="Gene3D" id="1.10.357.10">
    <property type="entry name" value="Tetracycline Repressor, domain 2"/>
    <property type="match status" value="1"/>
</dbReference>
<organism evidence="6 7">
    <name type="scientific">Prescottella agglutinans</name>
    <dbReference type="NCBI Taxonomy" id="1644129"/>
    <lineage>
        <taxon>Bacteria</taxon>
        <taxon>Bacillati</taxon>
        <taxon>Actinomycetota</taxon>
        <taxon>Actinomycetes</taxon>
        <taxon>Mycobacteriales</taxon>
        <taxon>Nocardiaceae</taxon>
        <taxon>Prescottella</taxon>
    </lineage>
</organism>